<accession>A0A1T4PQV9</accession>
<dbReference type="Proteomes" id="UP000190065">
    <property type="component" value="Unassembled WGS sequence"/>
</dbReference>
<evidence type="ECO:0000313" key="2">
    <source>
        <dbReference type="Proteomes" id="UP000190065"/>
    </source>
</evidence>
<evidence type="ECO:0008006" key="3">
    <source>
        <dbReference type="Google" id="ProtNLM"/>
    </source>
</evidence>
<gene>
    <name evidence="1" type="ORF">SAMN02745202_01531</name>
</gene>
<evidence type="ECO:0000313" key="1">
    <source>
        <dbReference type="EMBL" id="SJZ93950.1"/>
    </source>
</evidence>
<dbReference type="Pfam" id="PF13970">
    <property type="entry name" value="DUF4221"/>
    <property type="match status" value="1"/>
</dbReference>
<sequence>MRKLSLTQLFPLFLMIAACSQPVKEMKNPQKGKLLNKISCVLKGEKQFLLDSISAPRPSYMQVIQNQDHRLLTFLNEYDSSIYFYDYLTTRFVKKIDFGSETNDIIKPAGYFICGDDSLFMLDKARMDLVVFNKNKIVQRIPLKDSRLKDWPNNYPQYLLSTVNPISKIRGELILIGQLFWSIRQNDITKFHFAAYIDIKQGKVKYYHTYPEEIYGNGANWEGGLFTSVFYTISPVGQLILSFPPSHSLYFANLCTNSYKSIYGGSNNANTIYSIDYSDTRETPNELSSQSYIGQDVYSAILYDSFRKLYYRFMLAGVPNSSIGNSKEKKVLSIIVMDKDFKYLGESKIGPCSEWNWKNSFVTSEGLNIEYNTPKDFNENYLTFKTFIFKKI</sequence>
<dbReference type="InterPro" id="IPR025316">
    <property type="entry name" value="DUF4221"/>
</dbReference>
<name>A0A1T4PQV9_9BACT</name>
<dbReference type="STRING" id="28136.SAMN02745202_01531"/>
<protein>
    <recommendedName>
        <fullName evidence="3">TolB-like 6-blade propeller-like</fullName>
    </recommendedName>
</protein>
<organism evidence="1 2">
    <name type="scientific">Segatella oulorum</name>
    <dbReference type="NCBI Taxonomy" id="28136"/>
    <lineage>
        <taxon>Bacteria</taxon>
        <taxon>Pseudomonadati</taxon>
        <taxon>Bacteroidota</taxon>
        <taxon>Bacteroidia</taxon>
        <taxon>Bacteroidales</taxon>
        <taxon>Prevotellaceae</taxon>
        <taxon>Segatella</taxon>
    </lineage>
</organism>
<dbReference type="PROSITE" id="PS51257">
    <property type="entry name" value="PROKAR_LIPOPROTEIN"/>
    <property type="match status" value="1"/>
</dbReference>
<dbReference type="AlphaFoldDB" id="A0A1T4PQV9"/>
<reference evidence="1 2" key="1">
    <citation type="submission" date="2017-02" db="EMBL/GenBank/DDBJ databases">
        <authorList>
            <person name="Peterson S.W."/>
        </authorList>
    </citation>
    <scope>NUCLEOTIDE SEQUENCE [LARGE SCALE GENOMIC DNA]</scope>
    <source>
        <strain evidence="1 2">ATCC 43324</strain>
    </source>
</reference>
<dbReference type="RefSeq" id="WP_078805681.1">
    <property type="nucleotide sequence ID" value="NZ_FUXK01000016.1"/>
</dbReference>
<proteinExistence type="predicted"/>
<dbReference type="EMBL" id="FUXK01000016">
    <property type="protein sequence ID" value="SJZ93950.1"/>
    <property type="molecule type" value="Genomic_DNA"/>
</dbReference>